<evidence type="ECO:0000313" key="2">
    <source>
        <dbReference type="EMBL" id="VTZ79356.1"/>
    </source>
</evidence>
<evidence type="ECO:0000313" key="3">
    <source>
        <dbReference type="Proteomes" id="UP000072874"/>
    </source>
</evidence>
<reference evidence="3 4" key="1">
    <citation type="journal article" date="2014" name="BMC Biol.">
        <title>A comprehensive evaluation of rodent malaria parasite genomes and gene expression.</title>
        <authorList>
            <person name="Otto T.D."/>
            <person name="Bohme U."/>
            <person name="Jackson A.P."/>
            <person name="Hunt M."/>
            <person name="Franke-Fayard B."/>
            <person name="Hoeijmakers W.A."/>
            <person name="Religa A.A."/>
            <person name="Robertson L."/>
            <person name="Sanders M."/>
            <person name="Ogun S.A."/>
            <person name="Cunningham D."/>
            <person name="Erhart A."/>
            <person name="Billker O."/>
            <person name="Khan S.M."/>
            <person name="Stunnenberg H.G."/>
            <person name="Langhorne J."/>
            <person name="Holder A.A."/>
            <person name="Waters A.P."/>
            <person name="Newbold C.I."/>
            <person name="Pain A."/>
            <person name="Berriman M."/>
            <person name="Janse C.J."/>
        </authorList>
    </citation>
    <scope>NUCLEOTIDE SEQUENCE [LARGE SCALE GENOMIC DNA]</scope>
    <source>
        <strain evidence="2 3">17X</strain>
        <strain evidence="1 4">YM</strain>
    </source>
</reference>
<reference evidence="1" key="3">
    <citation type="submission" date="2014-05" db="EMBL/GenBank/DDBJ databases">
        <authorList>
            <person name="Aslett A.Martin."/>
            <person name="De Silva Nishadi"/>
        </authorList>
    </citation>
    <scope>NUCLEOTIDE SEQUENCE</scope>
    <source>
        <strain evidence="1">YM</strain>
    </source>
</reference>
<dbReference type="VEuPathDB" id="PlasmoDB:Py17XNL_001105891"/>
<organism evidence="1 4">
    <name type="scientific">Plasmodium yoelii</name>
    <dbReference type="NCBI Taxonomy" id="5861"/>
    <lineage>
        <taxon>Eukaryota</taxon>
        <taxon>Sar</taxon>
        <taxon>Alveolata</taxon>
        <taxon>Apicomplexa</taxon>
        <taxon>Aconoidasida</taxon>
        <taxon>Haemosporida</taxon>
        <taxon>Plasmodiidae</taxon>
        <taxon>Plasmodium</taxon>
        <taxon>Plasmodium (Vinckeia)</taxon>
    </lineage>
</organism>
<dbReference type="KEGG" id="pyo:PY17X_1107700"/>
<dbReference type="VEuPathDB" id="PlasmoDB:PYYM_1108800"/>
<dbReference type="VEuPathDB" id="PlasmoDB:PY17X_1107700"/>
<gene>
    <name evidence="2" type="ORF">PY17X_1107700</name>
    <name evidence="1" type="ORF">PYYM_1108800</name>
</gene>
<dbReference type="AlphaFoldDB" id="A0A078K8P6"/>
<name>A0A078K8P6_PLAYE</name>
<dbReference type="RefSeq" id="XP_726828.1">
    <property type="nucleotide sequence ID" value="XM_721735.1"/>
</dbReference>
<dbReference type="EMBL" id="LK934639">
    <property type="protein sequence ID" value="CDU18771.1"/>
    <property type="molecule type" value="Genomic_DNA"/>
</dbReference>
<dbReference type="Proteomes" id="UP000072904">
    <property type="component" value="Chromosome 11"/>
</dbReference>
<proteinExistence type="predicted"/>
<evidence type="ECO:0000313" key="4">
    <source>
        <dbReference type="Proteomes" id="UP000072904"/>
    </source>
</evidence>
<sequence length="104" mass="12559">MSINRINKIILCSKVELKSIEKIEFYTNIGNDVVKDFCEFFLPTLKYNNFHVTYNLNTVQDDERINLFPRNKDIYTINLNLYKYSHQLYNRILFLDSKFFESQS</sequence>
<dbReference type="OMA" id="FHPADGK"/>
<accession>A0A078K8P6</accession>
<reference evidence="2" key="4">
    <citation type="submission" date="2019-05" db="EMBL/GenBank/DDBJ databases">
        <authorList>
            <consortium name="Pathogen Informatics"/>
        </authorList>
    </citation>
    <scope>NUCLEOTIDE SEQUENCE</scope>
    <source>
        <strain evidence="2">17X</strain>
    </source>
</reference>
<evidence type="ECO:0000313" key="1">
    <source>
        <dbReference type="EMBL" id="CDU18771.1"/>
    </source>
</evidence>
<dbReference type="VEuPathDB" id="PlasmoDB:PY06226"/>
<dbReference type="EMBL" id="LM993665">
    <property type="protein sequence ID" value="VTZ79356.1"/>
    <property type="molecule type" value="Genomic_DNA"/>
</dbReference>
<reference evidence="2" key="2">
    <citation type="submission" date="2014-05" db="EMBL/GenBank/DDBJ databases">
        <authorList>
            <person name="Aslett M.A."/>
            <person name="De Silva N."/>
        </authorList>
    </citation>
    <scope>NUCLEOTIDE SEQUENCE</scope>
    <source>
        <strain evidence="2">17X</strain>
    </source>
</reference>
<protein>
    <submittedName>
        <fullName evidence="1">Uncharacterized protein</fullName>
    </submittedName>
</protein>
<dbReference type="Proteomes" id="UP000072874">
    <property type="component" value="Chromosome 11"/>
</dbReference>
<dbReference type="OrthoDB" id="436298at2759"/>
<dbReference type="GeneID" id="3792168"/>